<keyword evidence="6 15" id="KW-0489">Methyltransferase</keyword>
<dbReference type="NCBIfam" id="TIGR03284">
    <property type="entry name" value="thym_sym"/>
    <property type="match status" value="1"/>
</dbReference>
<dbReference type="PANTHER" id="PTHR11548:SF2">
    <property type="entry name" value="THYMIDYLATE SYNTHASE"/>
    <property type="match status" value="1"/>
</dbReference>
<evidence type="ECO:0000313" key="21">
    <source>
        <dbReference type="Proteomes" id="UP000041254"/>
    </source>
</evidence>
<dbReference type="CDD" id="cd00209">
    <property type="entry name" value="DHFR"/>
    <property type="match status" value="1"/>
</dbReference>
<dbReference type="PANTHER" id="PTHR11548">
    <property type="entry name" value="THYMIDYLATE SYNTHASE 1"/>
    <property type="match status" value="1"/>
</dbReference>
<dbReference type="GO" id="GO:0006730">
    <property type="term" value="P:one-carbon metabolic process"/>
    <property type="evidence" value="ECO:0007669"/>
    <property type="project" value="UniProtKB-KW"/>
</dbReference>
<evidence type="ECO:0000256" key="7">
    <source>
        <dbReference type="ARBA" id="ARBA00022679"/>
    </source>
</evidence>
<keyword evidence="10 15" id="KW-0560">Oxidoreductase</keyword>
<dbReference type="FunFam" id="3.30.572.10:FF:000013">
    <property type="entry name" value="Thymidylate synthase"/>
    <property type="match status" value="1"/>
</dbReference>
<keyword evidence="11" id="KW-0511">Multifunctional enzyme</keyword>
<dbReference type="InterPro" id="IPR045097">
    <property type="entry name" value="Thymidate_synth/dCMP_Mease"/>
</dbReference>
<dbReference type="GO" id="GO:0006231">
    <property type="term" value="P:dTMP biosynthetic process"/>
    <property type="evidence" value="ECO:0007669"/>
    <property type="project" value="InterPro"/>
</dbReference>
<dbReference type="InterPro" id="IPR000398">
    <property type="entry name" value="Thymidylate_synthase"/>
</dbReference>
<dbReference type="Pfam" id="PF00303">
    <property type="entry name" value="Thymidylat_synt"/>
    <property type="match status" value="1"/>
</dbReference>
<evidence type="ECO:0000256" key="12">
    <source>
        <dbReference type="ARBA" id="ARBA00025154"/>
    </source>
</evidence>
<dbReference type="InterPro" id="IPR017925">
    <property type="entry name" value="DHFR_CS"/>
</dbReference>
<dbReference type="InterPro" id="IPR023451">
    <property type="entry name" value="Thymidate_synth/dCMP_Mease_dom"/>
</dbReference>
<dbReference type="GO" id="GO:0004146">
    <property type="term" value="F:dihydrofolate reductase activity"/>
    <property type="evidence" value="ECO:0007669"/>
    <property type="project" value="UniProtKB-EC"/>
</dbReference>
<organism evidence="20 21">
    <name type="scientific">Vitrella brassicaformis (strain CCMP3155)</name>
    <dbReference type="NCBI Taxonomy" id="1169540"/>
    <lineage>
        <taxon>Eukaryota</taxon>
        <taxon>Sar</taxon>
        <taxon>Alveolata</taxon>
        <taxon>Colpodellida</taxon>
        <taxon>Vitrellaceae</taxon>
        <taxon>Vitrella</taxon>
    </lineage>
</organism>
<dbReference type="Gene3D" id="3.30.572.10">
    <property type="entry name" value="Thymidylate synthase/dCMP hydroxymethylase domain"/>
    <property type="match status" value="1"/>
</dbReference>
<evidence type="ECO:0000256" key="17">
    <source>
        <dbReference type="PROSITE-ProRule" id="PRU10016"/>
    </source>
</evidence>
<dbReference type="InterPro" id="IPR020940">
    <property type="entry name" value="Thymidylate_synthase_AS"/>
</dbReference>
<dbReference type="PROSITE" id="PS51330">
    <property type="entry name" value="DHFR_2"/>
    <property type="match status" value="1"/>
</dbReference>
<evidence type="ECO:0000256" key="10">
    <source>
        <dbReference type="ARBA" id="ARBA00023002"/>
    </source>
</evidence>
<keyword evidence="7 15" id="KW-0808">Transferase</keyword>
<feature type="region of interest" description="Disordered" evidence="18">
    <location>
        <begin position="41"/>
        <end position="61"/>
    </location>
</feature>
<dbReference type="GO" id="GO:0046654">
    <property type="term" value="P:tetrahydrofolate biosynthetic process"/>
    <property type="evidence" value="ECO:0007669"/>
    <property type="project" value="UniProtKB-UniPathway"/>
</dbReference>
<dbReference type="Proteomes" id="UP000041254">
    <property type="component" value="Unassembled WGS sequence"/>
</dbReference>
<evidence type="ECO:0000256" key="18">
    <source>
        <dbReference type="SAM" id="MobiDB-lite"/>
    </source>
</evidence>
<feature type="domain" description="DHFR" evidence="19">
    <location>
        <begin position="3"/>
        <end position="197"/>
    </location>
</feature>
<dbReference type="OMA" id="ILCAWNV"/>
<comment type="similarity">
    <text evidence="2 15">In the C-terminal section; belongs to the thymidylate synthase family.</text>
</comment>
<gene>
    <name evidence="20" type="ORF">Vbra_18155</name>
</gene>
<dbReference type="FunCoup" id="A0A0G4GKP0">
    <property type="interactions" value="77"/>
</dbReference>
<dbReference type="UniPathway" id="UPA00077">
    <property type="reaction ID" value="UER00158"/>
</dbReference>
<dbReference type="GO" id="GO:0004799">
    <property type="term" value="F:thymidylate synthase activity"/>
    <property type="evidence" value="ECO:0007669"/>
    <property type="project" value="UniProtKB-EC"/>
</dbReference>
<evidence type="ECO:0000256" key="2">
    <source>
        <dbReference type="ARBA" id="ARBA00006900"/>
    </source>
</evidence>
<keyword evidence="8 15" id="KW-0545">Nucleotide biosynthesis</keyword>
<keyword evidence="5 15" id="KW-0554">One-carbon metabolism</keyword>
<dbReference type="PROSITE" id="PS00091">
    <property type="entry name" value="THYMIDYLATE_SYNTHASE"/>
    <property type="match status" value="1"/>
</dbReference>
<dbReference type="VEuPathDB" id="CryptoDB:Vbra_18155"/>
<dbReference type="Gene3D" id="3.40.430.10">
    <property type="entry name" value="Dihydrofolate Reductase, subunit A"/>
    <property type="match status" value="1"/>
</dbReference>
<evidence type="ECO:0000259" key="19">
    <source>
        <dbReference type="PROSITE" id="PS51330"/>
    </source>
</evidence>
<evidence type="ECO:0000256" key="5">
    <source>
        <dbReference type="ARBA" id="ARBA00022563"/>
    </source>
</evidence>
<reference evidence="20 21" key="1">
    <citation type="submission" date="2014-11" db="EMBL/GenBank/DDBJ databases">
        <authorList>
            <person name="Zhu J."/>
            <person name="Qi W."/>
            <person name="Song R."/>
        </authorList>
    </citation>
    <scope>NUCLEOTIDE SEQUENCE [LARGE SCALE GENOMIC DNA]</scope>
</reference>
<comment type="catalytic activity">
    <reaction evidence="14">
        <text>(6S)-5,6,7,8-tetrahydrofolate + NADP(+) = 7,8-dihydrofolate + NADPH + H(+)</text>
        <dbReference type="Rhea" id="RHEA:15009"/>
        <dbReference type="ChEBI" id="CHEBI:15378"/>
        <dbReference type="ChEBI" id="CHEBI:57451"/>
        <dbReference type="ChEBI" id="CHEBI:57453"/>
        <dbReference type="ChEBI" id="CHEBI:57783"/>
        <dbReference type="ChEBI" id="CHEBI:58349"/>
        <dbReference type="EC" id="1.5.1.3"/>
    </reaction>
</comment>
<evidence type="ECO:0000256" key="4">
    <source>
        <dbReference type="ARBA" id="ARBA00019798"/>
    </source>
</evidence>
<dbReference type="GO" id="GO:0032259">
    <property type="term" value="P:methylation"/>
    <property type="evidence" value="ECO:0007669"/>
    <property type="project" value="UniProtKB-KW"/>
</dbReference>
<dbReference type="AlphaFoldDB" id="A0A0G4GKP0"/>
<dbReference type="OrthoDB" id="766at2759"/>
<dbReference type="InterPro" id="IPR024072">
    <property type="entry name" value="DHFR-like_dom_sf"/>
</dbReference>
<dbReference type="Pfam" id="PF00186">
    <property type="entry name" value="DHFR_1"/>
    <property type="match status" value="2"/>
</dbReference>
<evidence type="ECO:0000256" key="1">
    <source>
        <dbReference type="ARBA" id="ARBA00004903"/>
    </source>
</evidence>
<dbReference type="InterPro" id="IPR036926">
    <property type="entry name" value="Thymidate_synth/dCMP_Mease_sf"/>
</dbReference>
<protein>
    <recommendedName>
        <fullName evidence="4 15">Bifunctional dihydrofolate reductase-thymidylate synthase</fullName>
    </recommendedName>
</protein>
<dbReference type="SUPFAM" id="SSF55831">
    <property type="entry name" value="Thymidylate synthase/dCMP hydroxymethylase"/>
    <property type="match status" value="1"/>
</dbReference>
<dbReference type="GO" id="GO:0005829">
    <property type="term" value="C:cytosol"/>
    <property type="evidence" value="ECO:0007669"/>
    <property type="project" value="TreeGrafter"/>
</dbReference>
<dbReference type="EMBL" id="CDMY01000698">
    <property type="protein sequence ID" value="CEM30586.1"/>
    <property type="molecule type" value="Genomic_DNA"/>
</dbReference>
<comment type="similarity">
    <text evidence="3 15">In the N-terminal section; belongs to the dihydrofolate reductase family.</text>
</comment>
<evidence type="ECO:0000256" key="9">
    <source>
        <dbReference type="ARBA" id="ARBA00022857"/>
    </source>
</evidence>
<dbReference type="PROSITE" id="PS00075">
    <property type="entry name" value="DHFR_1"/>
    <property type="match status" value="1"/>
</dbReference>
<evidence type="ECO:0000256" key="14">
    <source>
        <dbReference type="ARBA" id="ARBA00048873"/>
    </source>
</evidence>
<feature type="active site" evidence="16 17">
    <location>
        <position position="415"/>
    </location>
</feature>
<dbReference type="PRINTS" id="PR00108">
    <property type="entry name" value="THYMDSNTHASE"/>
</dbReference>
<feature type="compositionally biased region" description="Low complexity" evidence="18">
    <location>
        <begin position="41"/>
        <end position="56"/>
    </location>
</feature>
<dbReference type="PIRSF" id="PIRSF000389">
    <property type="entry name" value="DHFR-TS"/>
    <property type="match status" value="1"/>
</dbReference>
<proteinExistence type="inferred from homology"/>
<dbReference type="CDD" id="cd00351">
    <property type="entry name" value="TS_Pyrimidine_HMase"/>
    <property type="match status" value="1"/>
</dbReference>
<evidence type="ECO:0000313" key="20">
    <source>
        <dbReference type="EMBL" id="CEM30586.1"/>
    </source>
</evidence>
<evidence type="ECO:0000256" key="13">
    <source>
        <dbReference type="ARBA" id="ARBA00047344"/>
    </source>
</evidence>
<comment type="pathway">
    <text evidence="1 15">Cofactor biosynthesis; tetrahydrofolate biosynthesis; 5,6,7,8-tetrahydrofolate from 7,8-dihydrofolate: step 1/1.</text>
</comment>
<dbReference type="InterPro" id="IPR001796">
    <property type="entry name" value="DHFR_dom"/>
</dbReference>
<dbReference type="STRING" id="1169540.A0A0G4GKP0"/>
<evidence type="ECO:0000256" key="16">
    <source>
        <dbReference type="PIRSR" id="PIRSR000389-1"/>
    </source>
</evidence>
<sequence>MRPISLIVAATPSRGIGKNGSLPWHLPPDLAYFKRLTTTTSTTTSTSSSSSSTGSTKGVEVGQNAVVMGRNTWMSLPQRVRPLPGRLNVVVSSTLQAGNSSLPAGVEVVSSLDAALDLIESAYTTKVDQVFVIGGAALYASALDSSRVGTIYLTRIGREFECDTHMPEIDTKRFRLVSLSRTHAYQDIPFDHLVYEAVKDGDGDRTNGYSCNGDADADAGAATNGVVGEGASSRGPKPASNGGEGMGHEEYQYLRLINDIIRHGIPQSDRTGVGTLAKFGCQMRFSLREAFPLLTTKRVFWKGVVEELLWFVRGDTNGNRLADKGVKIWQANGSRGFLDSRGLNSHEEHDLGPIYGFQWRHFGADYKDMHTDYTGEGVDQLAEVVRQIKADPTDRRIILTAWNPAALSRMALPPCHMMAQFLVDTSTSPHELTCIMFQRSADMGLGVPFNIASYALLTRMMAQVCGIAAGELVHVLGNAHVYSSHIGPLQEQLARVPRPFPILKVNPAVKESRLYISCPHALTD</sequence>
<keyword evidence="21" id="KW-1185">Reference proteome</keyword>
<dbReference type="InParanoid" id="A0A0G4GKP0"/>
<evidence type="ECO:0000256" key="11">
    <source>
        <dbReference type="ARBA" id="ARBA00023268"/>
    </source>
</evidence>
<name>A0A0G4GKP0_VITBC</name>
<dbReference type="PhylomeDB" id="A0A0G4GKP0"/>
<keyword evidence="9" id="KW-0521">NADP</keyword>
<accession>A0A0G4GKP0</accession>
<evidence type="ECO:0000256" key="6">
    <source>
        <dbReference type="ARBA" id="ARBA00022603"/>
    </source>
</evidence>
<evidence type="ECO:0000256" key="3">
    <source>
        <dbReference type="ARBA" id="ARBA00010176"/>
    </source>
</evidence>
<evidence type="ECO:0000256" key="15">
    <source>
        <dbReference type="PIRNR" id="PIRNR000389"/>
    </source>
</evidence>
<dbReference type="InterPro" id="IPR012262">
    <property type="entry name" value="DHFR-TS"/>
</dbReference>
<dbReference type="SUPFAM" id="SSF53597">
    <property type="entry name" value="Dihydrofolate reductase-like"/>
    <property type="match status" value="1"/>
</dbReference>
<feature type="region of interest" description="Disordered" evidence="18">
    <location>
        <begin position="222"/>
        <end position="245"/>
    </location>
</feature>
<evidence type="ECO:0000256" key="8">
    <source>
        <dbReference type="ARBA" id="ARBA00022727"/>
    </source>
</evidence>
<dbReference type="HAMAP" id="MF_00008">
    <property type="entry name" value="Thymidy_synth_bact"/>
    <property type="match status" value="1"/>
</dbReference>
<comment type="function">
    <text evidence="12">Bifunctional enzyme. Involved in de novo dTMP biosynthesis. Key enzyme in folate metabolism. Catalyzes an essential reaction for de novo glycine and purine synthesis, DNA precursor synthesis, and for the conversion of dUMP to dTMP.</text>
</comment>
<dbReference type="GO" id="GO:0005739">
    <property type="term" value="C:mitochondrion"/>
    <property type="evidence" value="ECO:0007669"/>
    <property type="project" value="TreeGrafter"/>
</dbReference>
<comment type="catalytic activity">
    <reaction evidence="13">
        <text>dUMP + (6R)-5,10-methylene-5,6,7,8-tetrahydrofolate = 7,8-dihydrofolate + dTMP</text>
        <dbReference type="Rhea" id="RHEA:12104"/>
        <dbReference type="ChEBI" id="CHEBI:15636"/>
        <dbReference type="ChEBI" id="CHEBI:57451"/>
        <dbReference type="ChEBI" id="CHEBI:63528"/>
        <dbReference type="ChEBI" id="CHEBI:246422"/>
        <dbReference type="EC" id="2.1.1.45"/>
    </reaction>
</comment>